<evidence type="ECO:0008006" key="5">
    <source>
        <dbReference type="Google" id="ProtNLM"/>
    </source>
</evidence>
<dbReference type="SUPFAM" id="SSF48452">
    <property type="entry name" value="TPR-like"/>
    <property type="match status" value="1"/>
</dbReference>
<dbReference type="InParanoid" id="H1XVA2"/>
<dbReference type="Gene3D" id="1.25.40.10">
    <property type="entry name" value="Tetratricopeptide repeat domain"/>
    <property type="match status" value="1"/>
</dbReference>
<sequence length="247" mass="29598">MISKSKLQQSIQEIFNIYAKRNYTLAFTLESINEIFEIGNEVFMRNNPEEMEKLAKRPKNKAPDIFDDEPFSFERTFEIYSELSDQFTEISPELIHKIFELNSKLAWEEYRQRYNKYILEIYKDYPDDEYINYLATVVLYDQKDFSEGLRCINRSLAFNPSCAVYTHLKARCLIQLGEFEAARTYLYQSLFLLELMQDNPPKKGENKDVYPNYPVDFFTSVEQIRNDLRQLDRVESLYKYQLLPLIY</sequence>
<protein>
    <recommendedName>
        <fullName evidence="5">Tetratricopeptide repeat-containing protein</fullName>
    </recommendedName>
</protein>
<proteinExistence type="predicted"/>
<dbReference type="STRING" id="880073.Cabys_4193"/>
<dbReference type="RefSeq" id="WP_006927634.1">
    <property type="nucleotide sequence ID" value="NZ_CM001402.1"/>
</dbReference>
<reference evidence="1 4" key="2">
    <citation type="submission" date="2016-11" db="EMBL/GenBank/DDBJ databases">
        <title>Genomic analysis of Caldithrix abyssi and proposal of a novel bacterial phylum Caldithrichaeota.</title>
        <authorList>
            <person name="Kublanov I."/>
            <person name="Sigalova O."/>
            <person name="Gavrilov S."/>
            <person name="Lebedinsky A."/>
            <person name="Ivanova N."/>
            <person name="Daum C."/>
            <person name="Reddy T."/>
            <person name="Klenk H.P."/>
            <person name="Goker M."/>
            <person name="Reva O."/>
            <person name="Miroshnichenko M."/>
            <person name="Kyprides N."/>
            <person name="Woyke T."/>
            <person name="Gelfand M."/>
        </authorList>
    </citation>
    <scope>NUCLEOTIDE SEQUENCE [LARGE SCALE GENOMIC DNA]</scope>
    <source>
        <strain evidence="1 4">LF13</strain>
    </source>
</reference>
<evidence type="ECO:0000313" key="3">
    <source>
        <dbReference type="Proteomes" id="UP000004671"/>
    </source>
</evidence>
<dbReference type="Proteomes" id="UP000183868">
    <property type="component" value="Chromosome"/>
</dbReference>
<reference evidence="2 3" key="1">
    <citation type="submission" date="2011-09" db="EMBL/GenBank/DDBJ databases">
        <title>The permanent draft genome of Caldithrix abyssi DSM 13497.</title>
        <authorList>
            <consortium name="US DOE Joint Genome Institute (JGI-PGF)"/>
            <person name="Lucas S."/>
            <person name="Han J."/>
            <person name="Lapidus A."/>
            <person name="Bruce D."/>
            <person name="Goodwin L."/>
            <person name="Pitluck S."/>
            <person name="Peters L."/>
            <person name="Kyrpides N."/>
            <person name="Mavromatis K."/>
            <person name="Ivanova N."/>
            <person name="Mikhailova N."/>
            <person name="Chertkov O."/>
            <person name="Detter J.C."/>
            <person name="Tapia R."/>
            <person name="Han C."/>
            <person name="Land M."/>
            <person name="Hauser L."/>
            <person name="Markowitz V."/>
            <person name="Cheng J.-F."/>
            <person name="Hugenholtz P."/>
            <person name="Woyke T."/>
            <person name="Wu D."/>
            <person name="Spring S."/>
            <person name="Brambilla E."/>
            <person name="Klenk H.-P."/>
            <person name="Eisen J.A."/>
        </authorList>
    </citation>
    <scope>NUCLEOTIDE SEQUENCE [LARGE SCALE GENOMIC DNA]</scope>
    <source>
        <strain evidence="2 3">DSM 13497</strain>
    </source>
</reference>
<dbReference type="KEGG" id="caby:Cabys_4193"/>
<dbReference type="InterPro" id="IPR011990">
    <property type="entry name" value="TPR-like_helical_dom_sf"/>
</dbReference>
<keyword evidence="3" id="KW-1185">Reference proteome</keyword>
<dbReference type="Proteomes" id="UP000004671">
    <property type="component" value="Chromosome"/>
</dbReference>
<dbReference type="EMBL" id="CP018099">
    <property type="protein sequence ID" value="APF20938.1"/>
    <property type="molecule type" value="Genomic_DNA"/>
</dbReference>
<dbReference type="HOGENOM" id="CLU_1122938_0_0_0"/>
<accession>H1XVA2</accession>
<name>H1XVA2_CALAY</name>
<evidence type="ECO:0000313" key="1">
    <source>
        <dbReference type="EMBL" id="APF20938.1"/>
    </source>
</evidence>
<dbReference type="EMBL" id="CM001402">
    <property type="protein sequence ID" value="EHO40608.1"/>
    <property type="molecule type" value="Genomic_DNA"/>
</dbReference>
<organism evidence="2 3">
    <name type="scientific">Caldithrix abyssi DSM 13497</name>
    <dbReference type="NCBI Taxonomy" id="880073"/>
    <lineage>
        <taxon>Bacteria</taxon>
        <taxon>Pseudomonadati</taxon>
        <taxon>Calditrichota</taxon>
        <taxon>Calditrichia</taxon>
        <taxon>Calditrichales</taxon>
        <taxon>Calditrichaceae</taxon>
        <taxon>Caldithrix</taxon>
    </lineage>
</organism>
<evidence type="ECO:0000313" key="4">
    <source>
        <dbReference type="Proteomes" id="UP000183868"/>
    </source>
</evidence>
<evidence type="ECO:0000313" key="2">
    <source>
        <dbReference type="EMBL" id="EHO40608.1"/>
    </source>
</evidence>
<dbReference type="AlphaFoldDB" id="H1XVA2"/>
<dbReference type="PaxDb" id="880073-Calab_0974"/>
<gene>
    <name evidence="1" type="ORF">Cabys_4193</name>
    <name evidence="2" type="ORF">Calab_0974</name>
</gene>